<accession>A0A251XI36</accession>
<dbReference type="EMBL" id="MDHH01000002">
    <property type="protein sequence ID" value="OUE02679.1"/>
    <property type="molecule type" value="Genomic_DNA"/>
</dbReference>
<sequence length="58" mass="6644">MPDAVMTSAPGTICVCSDARSFWRFRLLRNMKKMSSARTANMIKVNGSMRDGPFRCWR</sequence>
<reference evidence="1 2" key="1">
    <citation type="submission" date="2016-08" db="EMBL/GenBank/DDBJ databases">
        <title>Genome sequence of Clavibacter michiganensis subsp. michiganensis strain CASJ007.</title>
        <authorList>
            <person name="Thapa S.P."/>
            <person name="Coaker G."/>
        </authorList>
    </citation>
    <scope>NUCLEOTIDE SEQUENCE [LARGE SCALE GENOMIC DNA]</scope>
    <source>
        <strain evidence="1">CASJ007</strain>
    </source>
</reference>
<dbReference type="Proteomes" id="UP000195062">
    <property type="component" value="Unassembled WGS sequence"/>
</dbReference>
<evidence type="ECO:0000313" key="1">
    <source>
        <dbReference type="EMBL" id="OUE02679.1"/>
    </source>
</evidence>
<comment type="caution">
    <text evidence="1">The sequence shown here is derived from an EMBL/GenBank/DDBJ whole genome shotgun (WGS) entry which is preliminary data.</text>
</comment>
<proteinExistence type="predicted"/>
<evidence type="ECO:0000313" key="2">
    <source>
        <dbReference type="Proteomes" id="UP000195062"/>
    </source>
</evidence>
<name>A0A251XI36_CLAMM</name>
<protein>
    <submittedName>
        <fullName evidence="1">Uncharacterized protein</fullName>
    </submittedName>
</protein>
<dbReference type="AlphaFoldDB" id="A0A251XI36"/>
<gene>
    <name evidence="1" type="ORF">CMMCAS07_11735</name>
</gene>
<keyword evidence="2" id="KW-1185">Reference proteome</keyword>
<organism evidence="1 2">
    <name type="scientific">Clavibacter michiganensis subsp. michiganensis</name>
    <dbReference type="NCBI Taxonomy" id="33013"/>
    <lineage>
        <taxon>Bacteria</taxon>
        <taxon>Bacillati</taxon>
        <taxon>Actinomycetota</taxon>
        <taxon>Actinomycetes</taxon>
        <taxon>Micrococcales</taxon>
        <taxon>Microbacteriaceae</taxon>
        <taxon>Clavibacter</taxon>
    </lineage>
</organism>